<dbReference type="PANTHER" id="PTHR12589">
    <property type="entry name" value="PYRUVOYL TETRAHYDROBIOPTERIN SYNTHASE"/>
    <property type="match status" value="1"/>
</dbReference>
<comment type="catalytic activity">
    <reaction evidence="4 5">
        <text>7,8-dihydroneopterin 3'-triphosphate + H2O = 6-carboxy-5,6,7,8-tetrahydropterin + triphosphate + acetaldehyde + 2 H(+)</text>
        <dbReference type="Rhea" id="RHEA:27966"/>
        <dbReference type="ChEBI" id="CHEBI:15343"/>
        <dbReference type="ChEBI" id="CHEBI:15377"/>
        <dbReference type="ChEBI" id="CHEBI:15378"/>
        <dbReference type="ChEBI" id="CHEBI:18036"/>
        <dbReference type="ChEBI" id="CHEBI:58462"/>
        <dbReference type="ChEBI" id="CHEBI:61032"/>
        <dbReference type="EC" id="4.1.2.50"/>
    </reaction>
</comment>
<feature type="active site" description="Proton acceptor" evidence="6">
    <location>
        <position position="23"/>
    </location>
</feature>
<feature type="binding site" evidence="7">
    <location>
        <position position="29"/>
    </location>
    <ligand>
        <name>Zn(2+)</name>
        <dbReference type="ChEBI" id="CHEBI:29105"/>
    </ligand>
</feature>
<evidence type="ECO:0000256" key="7">
    <source>
        <dbReference type="PIRSR" id="PIRSR006113-2"/>
    </source>
</evidence>
<dbReference type="InterPro" id="IPR007115">
    <property type="entry name" value="6-PTP_synth/QueD"/>
</dbReference>
<keyword evidence="5 7" id="KW-0479">Metal-binding</keyword>
<comment type="similarity">
    <text evidence="2 5">Belongs to the PTPS family. QueD subfamily.</text>
</comment>
<comment type="cofactor">
    <cofactor evidence="5 7">
        <name>Zn(2+)</name>
        <dbReference type="ChEBI" id="CHEBI:29105"/>
    </cofactor>
    <text evidence="5 7">Binds 1 zinc ion per subunit.</text>
</comment>
<evidence type="ECO:0000256" key="4">
    <source>
        <dbReference type="ARBA" id="ARBA00048807"/>
    </source>
</evidence>
<dbReference type="GO" id="GO:0070497">
    <property type="term" value="F:6-carboxytetrahydropterin synthase activity"/>
    <property type="evidence" value="ECO:0007669"/>
    <property type="project" value="UniProtKB-EC"/>
</dbReference>
<feature type="active site" description="Charge relay system" evidence="6">
    <location>
        <position position="112"/>
    </location>
</feature>
<dbReference type="Gene3D" id="3.30.479.10">
    <property type="entry name" value="6-pyruvoyl tetrahydropterin synthase/QueD"/>
    <property type="match status" value="1"/>
</dbReference>
<dbReference type="GO" id="GO:0046872">
    <property type="term" value="F:metal ion binding"/>
    <property type="evidence" value="ECO:0007669"/>
    <property type="project" value="UniProtKB-KW"/>
</dbReference>
<dbReference type="EC" id="4.-.-.-" evidence="5"/>
<dbReference type="PIRSF" id="PIRSF006113">
    <property type="entry name" value="PTP_synth"/>
    <property type="match status" value="1"/>
</dbReference>
<feature type="binding site" evidence="7">
    <location>
        <position position="14"/>
    </location>
    <ligand>
        <name>Zn(2+)</name>
        <dbReference type="ChEBI" id="CHEBI:29105"/>
    </ligand>
</feature>
<proteinExistence type="inferred from homology"/>
<evidence type="ECO:0000256" key="5">
    <source>
        <dbReference type="PIRNR" id="PIRNR006113"/>
    </source>
</evidence>
<dbReference type="GO" id="GO:0008616">
    <property type="term" value="P:tRNA queuosine(34) biosynthetic process"/>
    <property type="evidence" value="ECO:0007669"/>
    <property type="project" value="UniProtKB-KW"/>
</dbReference>
<dbReference type="KEGG" id="taut:V4D30_05800"/>
<organism evidence="8">
    <name type="scientific">Thermodesulfovibrio autotrophicus</name>
    <dbReference type="NCBI Taxonomy" id="3118333"/>
    <lineage>
        <taxon>Bacteria</taxon>
        <taxon>Pseudomonadati</taxon>
        <taxon>Nitrospirota</taxon>
        <taxon>Thermodesulfovibrionia</taxon>
        <taxon>Thermodesulfovibrionales</taxon>
        <taxon>Thermodesulfovibrionaceae</taxon>
        <taxon>Thermodesulfovibrio</taxon>
    </lineage>
</organism>
<name>A0AAU8GUA8_9BACT</name>
<feature type="binding site" evidence="7">
    <location>
        <position position="27"/>
    </location>
    <ligand>
        <name>Zn(2+)</name>
        <dbReference type="ChEBI" id="CHEBI:29105"/>
    </ligand>
</feature>
<sequence length="126" mass="14569">MYKLKIITEFDAAHQLRGYKGKCENIHGHNWKVEVEVIAENLNEIGIAIDFKELKGVTEEVISRLDHSFINQIPPFTEINPSSENIARWIYMSLKDKLNTLPVKLYSVTVWESDHASATYIECNFK</sequence>
<dbReference type="SUPFAM" id="SSF55620">
    <property type="entry name" value="Tetrahydrobiopterin biosynthesis enzymes-like"/>
    <property type="match status" value="1"/>
</dbReference>
<evidence type="ECO:0000256" key="1">
    <source>
        <dbReference type="ARBA" id="ARBA00005061"/>
    </source>
</evidence>
<protein>
    <recommendedName>
        <fullName evidence="3 5">6-carboxy-5,6,7,8-tetrahydropterin synthase</fullName>
        <ecNumber evidence="5">4.-.-.-</ecNumber>
    </recommendedName>
</protein>
<reference evidence="8" key="1">
    <citation type="submission" date="2024-01" db="EMBL/GenBank/DDBJ databases">
        <title>The first autotrophic representatives of the genus Thermodesulfovibrio.</title>
        <authorList>
            <person name="Maltseva A.I."/>
            <person name="Elcheninov A.G."/>
            <person name="Kublanov I.V."/>
            <person name="Lebedinsky A.V."/>
            <person name="Frolov E.N."/>
        </authorList>
    </citation>
    <scope>NUCLEOTIDE SEQUENCE</scope>
    <source>
        <strain evidence="8">3907-1M</strain>
    </source>
</reference>
<dbReference type="InterPro" id="IPR038418">
    <property type="entry name" value="6-PTP_synth/QueD_sf"/>
</dbReference>
<dbReference type="Pfam" id="PF01242">
    <property type="entry name" value="PTPS"/>
    <property type="match status" value="1"/>
</dbReference>
<keyword evidence="5" id="KW-0671">Queuosine biosynthesis</keyword>
<dbReference type="AlphaFoldDB" id="A0AAU8GUA8"/>
<dbReference type="NCBIfam" id="TIGR03367">
    <property type="entry name" value="queuosine_QueD"/>
    <property type="match status" value="1"/>
</dbReference>
<comment type="pathway">
    <text evidence="1 5">Purine metabolism; 7-cyano-7-deazaguanine biosynthesis.</text>
</comment>
<evidence type="ECO:0000256" key="2">
    <source>
        <dbReference type="ARBA" id="ARBA00008900"/>
    </source>
</evidence>
<evidence type="ECO:0000256" key="3">
    <source>
        <dbReference type="ARBA" id="ARBA00018141"/>
    </source>
</evidence>
<feature type="active site" description="Charge relay system" evidence="6">
    <location>
        <position position="67"/>
    </location>
</feature>
<gene>
    <name evidence="8" type="primary">queD</name>
    <name evidence="8" type="ORF">V4D30_05800</name>
</gene>
<keyword evidence="5 8" id="KW-0456">Lyase</keyword>
<dbReference type="RefSeq" id="WP_353683388.1">
    <property type="nucleotide sequence ID" value="NZ_CP144373.1"/>
</dbReference>
<evidence type="ECO:0000313" key="8">
    <source>
        <dbReference type="EMBL" id="XCH45846.1"/>
    </source>
</evidence>
<keyword evidence="5 7" id="KW-0862">Zinc</keyword>
<dbReference type="PANTHER" id="PTHR12589:SF8">
    <property type="entry name" value="6-CARBOXY-5,6,7,8-TETRAHYDROPTERIN SYNTHASE"/>
    <property type="match status" value="1"/>
</dbReference>
<accession>A0AAU8GUA8</accession>
<dbReference type="EMBL" id="CP144373">
    <property type="protein sequence ID" value="XCH45846.1"/>
    <property type="molecule type" value="Genomic_DNA"/>
</dbReference>
<evidence type="ECO:0000256" key="6">
    <source>
        <dbReference type="PIRSR" id="PIRSR006113-1"/>
    </source>
</evidence>